<reference evidence="1 2" key="1">
    <citation type="submission" date="2020-10" db="EMBL/GenBank/DDBJ databases">
        <title>Plant Genome Project.</title>
        <authorList>
            <person name="Zhang R.-G."/>
        </authorList>
    </citation>
    <scope>NUCLEOTIDE SEQUENCE [LARGE SCALE GENOMIC DNA]</scope>
    <source>
        <strain evidence="1">FAFU-HL-1</strain>
        <tissue evidence="1">Leaf</tissue>
    </source>
</reference>
<proteinExistence type="predicted"/>
<comment type="caution">
    <text evidence="1">The sequence shown here is derived from an EMBL/GenBank/DDBJ whole genome shotgun (WGS) entry which is preliminary data.</text>
</comment>
<keyword evidence="2" id="KW-1185">Reference proteome</keyword>
<sequence>MHVENVEVGMVMRMICDFDAVAMNVYGGLVDAYTSRSACKFCQEIHCLVLEFLQSLSKRIPNTY</sequence>
<dbReference type="EMBL" id="JADGMS010000011">
    <property type="protein sequence ID" value="KAF9672953.1"/>
    <property type="molecule type" value="Genomic_DNA"/>
</dbReference>
<evidence type="ECO:0000313" key="2">
    <source>
        <dbReference type="Proteomes" id="UP000657918"/>
    </source>
</evidence>
<evidence type="ECO:0000313" key="1">
    <source>
        <dbReference type="EMBL" id="KAF9672953.1"/>
    </source>
</evidence>
<name>A0A835MXA1_9ROSI</name>
<organism evidence="1 2">
    <name type="scientific">Salix dunnii</name>
    <dbReference type="NCBI Taxonomy" id="1413687"/>
    <lineage>
        <taxon>Eukaryota</taxon>
        <taxon>Viridiplantae</taxon>
        <taxon>Streptophyta</taxon>
        <taxon>Embryophyta</taxon>
        <taxon>Tracheophyta</taxon>
        <taxon>Spermatophyta</taxon>
        <taxon>Magnoliopsida</taxon>
        <taxon>eudicotyledons</taxon>
        <taxon>Gunneridae</taxon>
        <taxon>Pentapetalae</taxon>
        <taxon>rosids</taxon>
        <taxon>fabids</taxon>
        <taxon>Malpighiales</taxon>
        <taxon>Salicaceae</taxon>
        <taxon>Saliceae</taxon>
        <taxon>Salix</taxon>
    </lineage>
</organism>
<protein>
    <submittedName>
        <fullName evidence="1">Uncharacterized protein</fullName>
    </submittedName>
</protein>
<accession>A0A835MXA1</accession>
<dbReference type="Proteomes" id="UP000657918">
    <property type="component" value="Chromosome 11"/>
</dbReference>
<gene>
    <name evidence="1" type="ORF">SADUNF_Sadunf11G0097900</name>
</gene>
<dbReference type="AlphaFoldDB" id="A0A835MXA1"/>